<reference evidence="2 3" key="1">
    <citation type="submission" date="2018-11" db="EMBL/GenBank/DDBJ databases">
        <authorList>
            <consortium name="Pathogen Informatics"/>
        </authorList>
    </citation>
    <scope>NUCLEOTIDE SEQUENCE [LARGE SCALE GENOMIC DNA]</scope>
    <source>
        <strain evidence="2 3">Zambia</strain>
    </source>
</reference>
<keyword evidence="1" id="KW-1133">Transmembrane helix</keyword>
<gene>
    <name evidence="2" type="ORF">SMRZ_LOCUS23189</name>
</gene>
<accession>A0A3P8D4E9</accession>
<dbReference type="Proteomes" id="UP000277204">
    <property type="component" value="Unassembled WGS sequence"/>
</dbReference>
<evidence type="ECO:0000256" key="1">
    <source>
        <dbReference type="SAM" id="Phobius"/>
    </source>
</evidence>
<organism evidence="2 3">
    <name type="scientific">Schistosoma margrebowiei</name>
    <dbReference type="NCBI Taxonomy" id="48269"/>
    <lineage>
        <taxon>Eukaryota</taxon>
        <taxon>Metazoa</taxon>
        <taxon>Spiralia</taxon>
        <taxon>Lophotrochozoa</taxon>
        <taxon>Platyhelminthes</taxon>
        <taxon>Trematoda</taxon>
        <taxon>Digenea</taxon>
        <taxon>Strigeidida</taxon>
        <taxon>Schistosomatoidea</taxon>
        <taxon>Schistosomatidae</taxon>
        <taxon>Schistosoma</taxon>
    </lineage>
</organism>
<dbReference type="AlphaFoldDB" id="A0A3P8D4E9"/>
<evidence type="ECO:0000313" key="3">
    <source>
        <dbReference type="Proteomes" id="UP000277204"/>
    </source>
</evidence>
<name>A0A3P8D4E9_9TREM</name>
<keyword evidence="3" id="KW-1185">Reference proteome</keyword>
<sequence length="143" mass="16835">MSDGHADLFNCWWVNIDWEVRGFYFDIGWVQWGWLIQEYFEVFYPPVSLFSNVGDYFAFLAFHWSFWFTIISSELLCCTIQLSHVSFSYNLFRRYRIFTFVESNAPILSLAYCCEFSFCLGSLCSCSADIDCCLLVPSFLNLI</sequence>
<keyword evidence="1" id="KW-0472">Membrane</keyword>
<feature type="transmembrane region" description="Helical" evidence="1">
    <location>
        <begin position="64"/>
        <end position="87"/>
    </location>
</feature>
<evidence type="ECO:0000313" key="2">
    <source>
        <dbReference type="EMBL" id="VDP46197.1"/>
    </source>
</evidence>
<keyword evidence="1" id="KW-0812">Transmembrane</keyword>
<proteinExistence type="predicted"/>
<dbReference type="EMBL" id="UZAI01019562">
    <property type="protein sequence ID" value="VDP46197.1"/>
    <property type="molecule type" value="Genomic_DNA"/>
</dbReference>
<protein>
    <submittedName>
        <fullName evidence="2">Uncharacterized protein</fullName>
    </submittedName>
</protein>